<gene>
    <name evidence="1" type="ORF">CIT37_13265</name>
</gene>
<dbReference type="EMBL" id="CP029425">
    <property type="protein sequence ID" value="AWL93063.1"/>
    <property type="molecule type" value="Genomic_DNA"/>
</dbReference>
<dbReference type="Proteomes" id="UP000215703">
    <property type="component" value="Chromosome"/>
</dbReference>
<evidence type="ECO:0000313" key="1">
    <source>
        <dbReference type="EMBL" id="AWL93063.1"/>
    </source>
</evidence>
<reference evidence="1 2" key="1">
    <citation type="journal article" date="2014" name="Int. J. Syst. Evol. Microbiol.">
        <title>Bradyrhizobium ottawaense sp. nov., a symbiotic nitrogen fixing bacterium from root nodules of soybeans in Canada.</title>
        <authorList>
            <person name="Yu X."/>
            <person name="Cloutier S."/>
            <person name="Tambong J.T."/>
            <person name="Bromfield E.S."/>
        </authorList>
    </citation>
    <scope>NUCLEOTIDE SEQUENCE [LARGE SCALE GENOMIC DNA]</scope>
    <source>
        <strain evidence="1 2">OO99</strain>
    </source>
</reference>
<proteinExistence type="predicted"/>
<evidence type="ECO:0000313" key="2">
    <source>
        <dbReference type="Proteomes" id="UP000215703"/>
    </source>
</evidence>
<protein>
    <submittedName>
        <fullName evidence="1">Uncharacterized protein</fullName>
    </submittedName>
</protein>
<sequence length="84" mass="9896">MEAGPSPERDNRRIGFPKKISGSAELGHHILDPWCLTSPIQRTIEVLRQAMDFRRGQKAWILCRHRLSCIRWRMRLEPAFEGRQ</sequence>
<reference evidence="1 2" key="2">
    <citation type="journal article" date="2017" name="Syst. Appl. Microbiol.">
        <title>Soybeans inoculated with root zone soils of Canadian native legumes harbour diverse and novel Bradyrhizobium spp. that possess agricultural potential.</title>
        <authorList>
            <person name="Bromfield E.S.P."/>
            <person name="Cloutier S."/>
            <person name="Tambong J.T."/>
            <person name="Tran Thi T.V."/>
        </authorList>
    </citation>
    <scope>NUCLEOTIDE SEQUENCE [LARGE SCALE GENOMIC DNA]</scope>
    <source>
        <strain evidence="1 2">OO99</strain>
    </source>
</reference>
<organism evidence="1 2">
    <name type="scientific">Bradyrhizobium ottawaense</name>
    <dbReference type="NCBI Taxonomy" id="931866"/>
    <lineage>
        <taxon>Bacteria</taxon>
        <taxon>Pseudomonadati</taxon>
        <taxon>Pseudomonadota</taxon>
        <taxon>Alphaproteobacteria</taxon>
        <taxon>Hyphomicrobiales</taxon>
        <taxon>Nitrobacteraceae</taxon>
        <taxon>Bradyrhizobium</taxon>
    </lineage>
</organism>
<name>A0A2U8P5R9_9BRAD</name>
<accession>A0A2U8P5R9</accession>
<dbReference type="AlphaFoldDB" id="A0A2U8P5R9"/>